<protein>
    <submittedName>
        <fullName evidence="1">Uncharacterized protein</fullName>
    </submittedName>
</protein>
<organism evidence="1 2">
    <name type="scientific">Gryllus longicercus</name>
    <dbReference type="NCBI Taxonomy" id="2509291"/>
    <lineage>
        <taxon>Eukaryota</taxon>
        <taxon>Metazoa</taxon>
        <taxon>Ecdysozoa</taxon>
        <taxon>Arthropoda</taxon>
        <taxon>Hexapoda</taxon>
        <taxon>Insecta</taxon>
        <taxon>Pterygota</taxon>
        <taxon>Neoptera</taxon>
        <taxon>Polyneoptera</taxon>
        <taxon>Orthoptera</taxon>
        <taxon>Ensifera</taxon>
        <taxon>Gryllidea</taxon>
        <taxon>Grylloidea</taxon>
        <taxon>Gryllidae</taxon>
        <taxon>Gryllinae</taxon>
        <taxon>Gryllus</taxon>
    </lineage>
</organism>
<evidence type="ECO:0000313" key="1">
    <source>
        <dbReference type="EMBL" id="KAK7791422.1"/>
    </source>
</evidence>
<reference evidence="1 2" key="1">
    <citation type="submission" date="2024-03" db="EMBL/GenBank/DDBJ databases">
        <title>The genome assembly and annotation of the cricket Gryllus longicercus Weissman &amp; Gray.</title>
        <authorList>
            <person name="Szrajer S."/>
            <person name="Gray D."/>
            <person name="Ylla G."/>
        </authorList>
    </citation>
    <scope>NUCLEOTIDE SEQUENCE [LARGE SCALE GENOMIC DNA]</scope>
    <source>
        <strain evidence="1">DAG 2021-001</strain>
        <tissue evidence="1">Whole body minus gut</tissue>
    </source>
</reference>
<name>A0AAN9YVW0_9ORTH</name>
<feature type="non-terminal residue" evidence="1">
    <location>
        <position position="1"/>
    </location>
</feature>
<comment type="caution">
    <text evidence="1">The sequence shown here is derived from an EMBL/GenBank/DDBJ whole genome shotgun (WGS) entry which is preliminary data.</text>
</comment>
<evidence type="ECO:0000313" key="2">
    <source>
        <dbReference type="Proteomes" id="UP001378592"/>
    </source>
</evidence>
<proteinExistence type="predicted"/>
<dbReference type="AlphaFoldDB" id="A0AAN9YVW0"/>
<dbReference type="EMBL" id="JAZDUA010000538">
    <property type="protein sequence ID" value="KAK7791422.1"/>
    <property type="molecule type" value="Genomic_DNA"/>
</dbReference>
<accession>A0AAN9YVW0</accession>
<sequence>FAEVLVKSSFPRVCTLHRGIQVLRSANILVVPGAM</sequence>
<keyword evidence="2" id="KW-1185">Reference proteome</keyword>
<gene>
    <name evidence="1" type="ORF">R5R35_014447</name>
</gene>
<dbReference type="Proteomes" id="UP001378592">
    <property type="component" value="Unassembled WGS sequence"/>
</dbReference>